<name>A0ABN6DBC7_9BURK</name>
<organism evidence="1 2">
    <name type="scientific">Rhodoferax lithotrophicus</name>
    <dbReference type="NCBI Taxonomy" id="2798804"/>
    <lineage>
        <taxon>Bacteria</taxon>
        <taxon>Pseudomonadati</taxon>
        <taxon>Pseudomonadota</taxon>
        <taxon>Betaproteobacteria</taxon>
        <taxon>Burkholderiales</taxon>
        <taxon>Comamonadaceae</taxon>
        <taxon>Rhodoferax</taxon>
    </lineage>
</organism>
<accession>A0ABN6DBC7</accession>
<evidence type="ECO:0000313" key="1">
    <source>
        <dbReference type="EMBL" id="BCO29043.1"/>
    </source>
</evidence>
<evidence type="ECO:0000313" key="2">
    <source>
        <dbReference type="Proteomes" id="UP000824366"/>
    </source>
</evidence>
<reference evidence="1 2" key="1">
    <citation type="journal article" date="2021" name="Microbiol. Spectr.">
        <title>A Single Bacterium Capable of Oxidation and Reduction of Iron at Circumneutral pH.</title>
        <authorList>
            <person name="Kato S."/>
            <person name="Ohkuma M."/>
        </authorList>
    </citation>
    <scope>NUCLEOTIDE SEQUENCE [LARGE SCALE GENOMIC DNA]</scope>
    <source>
        <strain evidence="1 2">MIZ03</strain>
    </source>
</reference>
<dbReference type="RefSeq" id="WP_223904938.1">
    <property type="nucleotide sequence ID" value="NZ_AP024238.1"/>
</dbReference>
<gene>
    <name evidence="1" type="ORF">MIZ03_3954</name>
</gene>
<proteinExistence type="predicted"/>
<dbReference type="CDD" id="cd09739">
    <property type="entry name" value="Cas6_I-F"/>
    <property type="match status" value="1"/>
</dbReference>
<keyword evidence="1" id="KW-0255">Endonuclease</keyword>
<dbReference type="Proteomes" id="UP000824366">
    <property type="component" value="Chromosome"/>
</dbReference>
<keyword evidence="1" id="KW-0540">Nuclease</keyword>
<dbReference type="Gene3D" id="3.30.70.2540">
    <property type="entry name" value="CRISPR-associated endoribonuclease Cas6/Csy4"/>
    <property type="match status" value="1"/>
</dbReference>
<dbReference type="InterPro" id="IPR013396">
    <property type="entry name" value="CRISPR-assoc_prot_Csy4"/>
</dbReference>
<dbReference type="NCBIfam" id="TIGR02563">
    <property type="entry name" value="cas_Csy4"/>
    <property type="match status" value="1"/>
</dbReference>
<sequence>MDHYVDLKLLPDPEIAQPHLMGALFSKLHLTLVAQRSEHIGISFPAVQEAPPWLGDRLRLHGSQADLTAMMASPWLAGMRDHVQASAVLPVPTTARYRVVSRVQAKSNPDRLRRRQMRRHGIDAAEALARVPDTAAERLDLPYVQLRSLSTVQSFKLFIRHGALQDAASPGVFGAYGLSPTATVPWF</sequence>
<keyword evidence="1" id="KW-0378">Hydrolase</keyword>
<dbReference type="GO" id="GO:0004519">
    <property type="term" value="F:endonuclease activity"/>
    <property type="evidence" value="ECO:0007669"/>
    <property type="project" value="UniProtKB-KW"/>
</dbReference>
<dbReference type="InterPro" id="IPR042564">
    <property type="entry name" value="CRISPR-Cas6/Csy4_sf"/>
</dbReference>
<dbReference type="Pfam" id="PF09618">
    <property type="entry name" value="Cas_Csy4"/>
    <property type="match status" value="1"/>
</dbReference>
<protein>
    <submittedName>
        <fullName evidence="1">CRISPR-associated endonuclease Cas6/Csy4</fullName>
    </submittedName>
</protein>
<keyword evidence="2" id="KW-1185">Reference proteome</keyword>
<dbReference type="EMBL" id="AP024238">
    <property type="protein sequence ID" value="BCO29043.1"/>
    <property type="molecule type" value="Genomic_DNA"/>
</dbReference>